<keyword evidence="4" id="KW-1185">Reference proteome</keyword>
<sequence length="345" mass="40276">MKTNIRKSFIVCLCVLVASSSCFQKHIRALTAKVHSLFGNEPCDDVSSTASTWKPNDNDAQPTVSECNIHTDDRNYLFGVDWRNVSSRIANNWWIIAVSSLLPFFVFWRIQYVMRYKLHDWKKSFIQKEKAYTRSRRLTLPDLTLAKHARRESLAESTQKLTNRPKKMSQCNISQFKSIRKNSFERNEELLGDSKRVHLIRPSDGSKSNSVVFHFELIHSICIWYFKCKLILAVFHVIKISTPERIYTYKFNLNIISCTMVEVTIRPLYGGLQTSLLSYLYLLMSTKQYLKQLLDFQKYYMFFHPKVLKATSEKKYKEPENTTLALFLACKAAISNKSLPVPKEY</sequence>
<organism evidence="3 4">
    <name type="scientific">Aphis glycines</name>
    <name type="common">Soybean aphid</name>
    <dbReference type="NCBI Taxonomy" id="307491"/>
    <lineage>
        <taxon>Eukaryota</taxon>
        <taxon>Metazoa</taxon>
        <taxon>Ecdysozoa</taxon>
        <taxon>Arthropoda</taxon>
        <taxon>Hexapoda</taxon>
        <taxon>Insecta</taxon>
        <taxon>Pterygota</taxon>
        <taxon>Neoptera</taxon>
        <taxon>Paraneoptera</taxon>
        <taxon>Hemiptera</taxon>
        <taxon>Sternorrhyncha</taxon>
        <taxon>Aphidomorpha</taxon>
        <taxon>Aphidoidea</taxon>
        <taxon>Aphididae</taxon>
        <taxon>Aphidini</taxon>
        <taxon>Aphis</taxon>
        <taxon>Aphis</taxon>
    </lineage>
</organism>
<dbReference type="AlphaFoldDB" id="A0A6G0TF58"/>
<reference evidence="3 4" key="1">
    <citation type="submission" date="2019-08" db="EMBL/GenBank/DDBJ databases">
        <title>The genome of the soybean aphid Biotype 1, its phylome, world population structure and adaptation to the North American continent.</title>
        <authorList>
            <person name="Giordano R."/>
            <person name="Donthu R.K."/>
            <person name="Hernandez A.G."/>
            <person name="Wright C.L."/>
            <person name="Zimin A.V."/>
        </authorList>
    </citation>
    <scope>NUCLEOTIDE SEQUENCE [LARGE SCALE GENOMIC DNA]</scope>
    <source>
        <tissue evidence="3">Whole aphids</tissue>
    </source>
</reference>
<evidence type="ECO:0000313" key="4">
    <source>
        <dbReference type="Proteomes" id="UP000475862"/>
    </source>
</evidence>
<feature type="transmembrane region" description="Helical" evidence="1">
    <location>
        <begin position="93"/>
        <end position="114"/>
    </location>
</feature>
<proteinExistence type="predicted"/>
<protein>
    <submittedName>
        <fullName evidence="3">Uncharacterized protein</fullName>
    </submittedName>
</protein>
<keyword evidence="1" id="KW-0812">Transmembrane</keyword>
<dbReference type="Proteomes" id="UP000475862">
    <property type="component" value="Unassembled WGS sequence"/>
</dbReference>
<dbReference type="OrthoDB" id="6575461at2759"/>
<evidence type="ECO:0000256" key="2">
    <source>
        <dbReference type="SAM" id="SignalP"/>
    </source>
</evidence>
<feature type="signal peptide" evidence="2">
    <location>
        <begin position="1"/>
        <end position="20"/>
    </location>
</feature>
<comment type="caution">
    <text evidence="3">The sequence shown here is derived from an EMBL/GenBank/DDBJ whole genome shotgun (WGS) entry which is preliminary data.</text>
</comment>
<accession>A0A6G0TF58</accession>
<feature type="chain" id="PRO_5026200378" evidence="2">
    <location>
        <begin position="21"/>
        <end position="345"/>
    </location>
</feature>
<dbReference type="PROSITE" id="PS51257">
    <property type="entry name" value="PROKAR_LIPOPROTEIN"/>
    <property type="match status" value="1"/>
</dbReference>
<evidence type="ECO:0000256" key="1">
    <source>
        <dbReference type="SAM" id="Phobius"/>
    </source>
</evidence>
<name>A0A6G0TF58_APHGL</name>
<gene>
    <name evidence="3" type="ORF">AGLY_011259</name>
</gene>
<keyword evidence="1" id="KW-0472">Membrane</keyword>
<keyword evidence="1" id="KW-1133">Transmembrane helix</keyword>
<evidence type="ECO:0000313" key="3">
    <source>
        <dbReference type="EMBL" id="KAE9530797.1"/>
    </source>
</evidence>
<keyword evidence="2" id="KW-0732">Signal</keyword>
<dbReference type="EMBL" id="VYZN01000042">
    <property type="protein sequence ID" value="KAE9530797.1"/>
    <property type="molecule type" value="Genomic_DNA"/>
</dbReference>